<dbReference type="EMBL" id="CAVNYO010000405">
    <property type="protein sequence ID" value="CAK5275965.1"/>
    <property type="molecule type" value="Genomic_DNA"/>
</dbReference>
<reference evidence="1" key="1">
    <citation type="submission" date="2023-11" db="EMBL/GenBank/DDBJ databases">
        <authorList>
            <person name="De Vega J J."/>
            <person name="De Vega J J."/>
        </authorList>
    </citation>
    <scope>NUCLEOTIDE SEQUENCE</scope>
</reference>
<dbReference type="AlphaFoldDB" id="A0AAD2Q4V9"/>
<comment type="caution">
    <text evidence="1">The sequence shown here is derived from an EMBL/GenBank/DDBJ whole genome shotgun (WGS) entry which is preliminary data.</text>
</comment>
<gene>
    <name evidence="1" type="ORF">MYCIT1_LOCUS24074</name>
</gene>
<proteinExistence type="predicted"/>
<feature type="non-terminal residue" evidence="1">
    <location>
        <position position="1"/>
    </location>
</feature>
<evidence type="ECO:0000313" key="1">
    <source>
        <dbReference type="EMBL" id="CAK5275965.1"/>
    </source>
</evidence>
<protein>
    <submittedName>
        <fullName evidence="1">Uncharacterized protein</fullName>
    </submittedName>
</protein>
<accession>A0AAD2Q4V9</accession>
<sequence length="149" mass="16875">REPDWFSAAGSTSATVRSIPIRNKGRPIFQPRECASAHPSSKRDIPRSCPSLLLDPSATCRTAYLTFWRKPNIPFVTRGRYLVCCDFTTRCRRLRPPHNPCSPIDISCSFRDSGSIQDAALMASRRHCVRPAERTRSARRTHPTEVLVH</sequence>
<evidence type="ECO:0000313" key="2">
    <source>
        <dbReference type="Proteomes" id="UP001295794"/>
    </source>
</evidence>
<organism evidence="1 2">
    <name type="scientific">Mycena citricolor</name>
    <dbReference type="NCBI Taxonomy" id="2018698"/>
    <lineage>
        <taxon>Eukaryota</taxon>
        <taxon>Fungi</taxon>
        <taxon>Dikarya</taxon>
        <taxon>Basidiomycota</taxon>
        <taxon>Agaricomycotina</taxon>
        <taxon>Agaricomycetes</taxon>
        <taxon>Agaricomycetidae</taxon>
        <taxon>Agaricales</taxon>
        <taxon>Marasmiineae</taxon>
        <taxon>Mycenaceae</taxon>
        <taxon>Mycena</taxon>
    </lineage>
</organism>
<keyword evidence="2" id="KW-1185">Reference proteome</keyword>
<dbReference type="Proteomes" id="UP001295794">
    <property type="component" value="Unassembled WGS sequence"/>
</dbReference>
<name>A0AAD2Q4V9_9AGAR</name>